<sequence>MLGGSDKNGGYLESKVERWRSVGFLSKNVRDEPHGDYG</sequence>
<feature type="non-terminal residue" evidence="1">
    <location>
        <position position="38"/>
    </location>
</feature>
<accession>A0A392UXV5</accession>
<protein>
    <submittedName>
        <fullName evidence="1">Uncharacterized protein</fullName>
    </submittedName>
</protein>
<evidence type="ECO:0000313" key="1">
    <source>
        <dbReference type="EMBL" id="MCI80828.1"/>
    </source>
</evidence>
<dbReference type="AlphaFoldDB" id="A0A392UXV5"/>
<dbReference type="Proteomes" id="UP000265520">
    <property type="component" value="Unassembled WGS sequence"/>
</dbReference>
<keyword evidence="2" id="KW-1185">Reference proteome</keyword>
<dbReference type="EMBL" id="LXQA011004246">
    <property type="protein sequence ID" value="MCI80828.1"/>
    <property type="molecule type" value="Genomic_DNA"/>
</dbReference>
<organism evidence="1 2">
    <name type="scientific">Trifolium medium</name>
    <dbReference type="NCBI Taxonomy" id="97028"/>
    <lineage>
        <taxon>Eukaryota</taxon>
        <taxon>Viridiplantae</taxon>
        <taxon>Streptophyta</taxon>
        <taxon>Embryophyta</taxon>
        <taxon>Tracheophyta</taxon>
        <taxon>Spermatophyta</taxon>
        <taxon>Magnoliopsida</taxon>
        <taxon>eudicotyledons</taxon>
        <taxon>Gunneridae</taxon>
        <taxon>Pentapetalae</taxon>
        <taxon>rosids</taxon>
        <taxon>fabids</taxon>
        <taxon>Fabales</taxon>
        <taxon>Fabaceae</taxon>
        <taxon>Papilionoideae</taxon>
        <taxon>50 kb inversion clade</taxon>
        <taxon>NPAAA clade</taxon>
        <taxon>Hologalegina</taxon>
        <taxon>IRL clade</taxon>
        <taxon>Trifolieae</taxon>
        <taxon>Trifolium</taxon>
    </lineage>
</organism>
<name>A0A392UXV5_9FABA</name>
<proteinExistence type="predicted"/>
<evidence type="ECO:0000313" key="2">
    <source>
        <dbReference type="Proteomes" id="UP000265520"/>
    </source>
</evidence>
<reference evidence="1 2" key="1">
    <citation type="journal article" date="2018" name="Front. Plant Sci.">
        <title>Red Clover (Trifolium pratense) and Zigzag Clover (T. medium) - A Picture of Genomic Similarities and Differences.</title>
        <authorList>
            <person name="Dluhosova J."/>
            <person name="Istvanek J."/>
            <person name="Nedelnik J."/>
            <person name="Repkova J."/>
        </authorList>
    </citation>
    <scope>NUCLEOTIDE SEQUENCE [LARGE SCALE GENOMIC DNA]</scope>
    <source>
        <strain evidence="2">cv. 10/8</strain>
        <tissue evidence="1">Leaf</tissue>
    </source>
</reference>
<comment type="caution">
    <text evidence="1">The sequence shown here is derived from an EMBL/GenBank/DDBJ whole genome shotgun (WGS) entry which is preliminary data.</text>
</comment>